<keyword evidence="3" id="KW-1185">Reference proteome</keyword>
<evidence type="ECO:0000313" key="3">
    <source>
        <dbReference type="Proteomes" id="UP001500212"/>
    </source>
</evidence>
<keyword evidence="1" id="KW-0472">Membrane</keyword>
<keyword evidence="1" id="KW-0812">Transmembrane</keyword>
<protein>
    <recommendedName>
        <fullName evidence="4">Secreted protein</fullName>
    </recommendedName>
</protein>
<dbReference type="EMBL" id="BAABHJ010000040">
    <property type="protein sequence ID" value="GAA4618732.1"/>
    <property type="molecule type" value="Genomic_DNA"/>
</dbReference>
<reference evidence="3" key="1">
    <citation type="journal article" date="2019" name="Int. J. Syst. Evol. Microbiol.">
        <title>The Global Catalogue of Microorganisms (GCM) 10K type strain sequencing project: providing services to taxonomists for standard genome sequencing and annotation.</title>
        <authorList>
            <consortium name="The Broad Institute Genomics Platform"/>
            <consortium name="The Broad Institute Genome Sequencing Center for Infectious Disease"/>
            <person name="Wu L."/>
            <person name="Ma J."/>
        </authorList>
    </citation>
    <scope>NUCLEOTIDE SEQUENCE [LARGE SCALE GENOMIC DNA]</scope>
    <source>
        <strain evidence="3">JCM 17938</strain>
    </source>
</reference>
<comment type="caution">
    <text evidence="2">The sequence shown here is derived from an EMBL/GenBank/DDBJ whole genome shotgun (WGS) entry which is preliminary data.</text>
</comment>
<gene>
    <name evidence="2" type="ORF">GCM10023195_84400</name>
</gene>
<evidence type="ECO:0008006" key="4">
    <source>
        <dbReference type="Google" id="ProtNLM"/>
    </source>
</evidence>
<evidence type="ECO:0000256" key="1">
    <source>
        <dbReference type="SAM" id="Phobius"/>
    </source>
</evidence>
<sequence>MTWYATVLPLGGVVLGSAGALFGQYLTTRVDARRERRAQVTAERAERKEAILGFLSAAQSVELFLDRRDTAGPQEDDGEAGDRLHALWLAKKTCELVCSDGAAQAAHDYTLVLHDLVRARPEGPASKRELRHAFMEEARSELGIDGRPLRRELPPPM</sequence>
<evidence type="ECO:0000313" key="2">
    <source>
        <dbReference type="EMBL" id="GAA4618732.1"/>
    </source>
</evidence>
<dbReference type="Proteomes" id="UP001500212">
    <property type="component" value="Unassembled WGS sequence"/>
</dbReference>
<proteinExistence type="predicted"/>
<name>A0ABP8TXE5_9ACTN</name>
<dbReference type="RefSeq" id="WP_345366926.1">
    <property type="nucleotide sequence ID" value="NZ_BAABHJ010000040.1"/>
</dbReference>
<feature type="transmembrane region" description="Helical" evidence="1">
    <location>
        <begin position="6"/>
        <end position="27"/>
    </location>
</feature>
<accession>A0ABP8TXE5</accession>
<organism evidence="2 3">
    <name type="scientific">Actinoallomurus liliacearum</name>
    <dbReference type="NCBI Taxonomy" id="1080073"/>
    <lineage>
        <taxon>Bacteria</taxon>
        <taxon>Bacillati</taxon>
        <taxon>Actinomycetota</taxon>
        <taxon>Actinomycetes</taxon>
        <taxon>Streptosporangiales</taxon>
        <taxon>Thermomonosporaceae</taxon>
        <taxon>Actinoallomurus</taxon>
    </lineage>
</organism>
<keyword evidence="1" id="KW-1133">Transmembrane helix</keyword>